<evidence type="ECO:0000313" key="9">
    <source>
        <dbReference type="Ensembl" id="ENSAPEP00000033727.1"/>
    </source>
</evidence>
<dbReference type="GO" id="GO:0004694">
    <property type="term" value="F:eukaryotic translation initiation factor 2alpha kinase activity"/>
    <property type="evidence" value="ECO:0007669"/>
    <property type="project" value="TreeGrafter"/>
</dbReference>
<dbReference type="Pfam" id="PF00069">
    <property type="entry name" value="Pkinase"/>
    <property type="match status" value="1"/>
</dbReference>
<protein>
    <recommendedName>
        <fullName evidence="8">Protein kinase domain-containing protein</fullName>
    </recommendedName>
</protein>
<proteinExistence type="inferred from homology"/>
<dbReference type="InterPro" id="IPR000719">
    <property type="entry name" value="Prot_kinase_dom"/>
</dbReference>
<keyword evidence="4 6" id="KW-0067">ATP-binding</keyword>
<dbReference type="GO" id="GO:0005737">
    <property type="term" value="C:cytoplasm"/>
    <property type="evidence" value="ECO:0007669"/>
    <property type="project" value="TreeGrafter"/>
</dbReference>
<dbReference type="Gene3D" id="1.10.510.10">
    <property type="entry name" value="Transferase(Phosphotransferase) domain 1"/>
    <property type="match status" value="1"/>
</dbReference>
<feature type="binding site" evidence="6">
    <location>
        <position position="38"/>
    </location>
    <ligand>
        <name>ATP</name>
        <dbReference type="ChEBI" id="CHEBI:30616"/>
    </ligand>
</feature>
<dbReference type="AlphaFoldDB" id="A0A3P8UEJ1"/>
<dbReference type="GeneTree" id="ENSGT00940000163863"/>
<dbReference type="PROSITE" id="PS50011">
    <property type="entry name" value="PROTEIN_KINASE_DOM"/>
    <property type="match status" value="1"/>
</dbReference>
<organism evidence="9 10">
    <name type="scientific">Amphiprion percula</name>
    <name type="common">Orange clownfish</name>
    <name type="synonym">Lutjanus percula</name>
    <dbReference type="NCBI Taxonomy" id="161767"/>
    <lineage>
        <taxon>Eukaryota</taxon>
        <taxon>Metazoa</taxon>
        <taxon>Chordata</taxon>
        <taxon>Craniata</taxon>
        <taxon>Vertebrata</taxon>
        <taxon>Euteleostomi</taxon>
        <taxon>Actinopterygii</taxon>
        <taxon>Neopterygii</taxon>
        <taxon>Teleostei</taxon>
        <taxon>Neoteleostei</taxon>
        <taxon>Acanthomorphata</taxon>
        <taxon>Ovalentaria</taxon>
        <taxon>Pomacentridae</taxon>
        <taxon>Amphiprion</taxon>
    </lineage>
</organism>
<dbReference type="PANTHER" id="PTHR11042">
    <property type="entry name" value="EUKARYOTIC TRANSLATION INITIATION FACTOR 2-ALPHA KINASE EIF2-ALPHA KINASE -RELATED"/>
    <property type="match status" value="1"/>
</dbReference>
<keyword evidence="10" id="KW-1185">Reference proteome</keyword>
<dbReference type="InterPro" id="IPR011009">
    <property type="entry name" value="Kinase-like_dom_sf"/>
</dbReference>
<dbReference type="InterPro" id="IPR008271">
    <property type="entry name" value="Ser/Thr_kinase_AS"/>
</dbReference>
<dbReference type="STRING" id="161767.ENSAPEP00000033727"/>
<dbReference type="PROSITE" id="PS00108">
    <property type="entry name" value="PROTEIN_KINASE_ST"/>
    <property type="match status" value="1"/>
</dbReference>
<evidence type="ECO:0000256" key="4">
    <source>
        <dbReference type="ARBA" id="ARBA00022840"/>
    </source>
</evidence>
<accession>A0A3P8UEJ1</accession>
<sequence>MFLYSTKYFIWQDCLGRGGYGQVYQVKHKLLNQPFAVKIVPFNEKALREAKAISDLNHPHIVRCFSVWVEDSGYPWDSTYDSSSSSQSTSDSSGKLLYIQMEPCDRKTLREWIDEMNERRSQRDSERREKSLTIAQQIFSAVEYIHSKKLIHRDLKPSNIMFGQDGKVKIGDFGLVTDETDDSGELMKRTLNKGTLTYMAPEQVTSPYDRKVDIFPLGLIYFELLWKISTYHERNGVSCQHYSELVMSSSFIC</sequence>
<evidence type="ECO:0000256" key="6">
    <source>
        <dbReference type="PROSITE-ProRule" id="PRU10141"/>
    </source>
</evidence>
<dbReference type="Ensembl" id="ENSAPET00000034608.1">
    <property type="protein sequence ID" value="ENSAPEP00000033727.1"/>
    <property type="gene ID" value="ENSAPEG00000023963.1"/>
</dbReference>
<dbReference type="InterPro" id="IPR050339">
    <property type="entry name" value="CC_SR_Kinase"/>
</dbReference>
<reference evidence="9 10" key="1">
    <citation type="submission" date="2018-03" db="EMBL/GenBank/DDBJ databases">
        <title>Finding Nemo's genes: A chromosome-scale reference assembly of the genome of the orange clownfish Amphiprion percula.</title>
        <authorList>
            <person name="Lehmann R."/>
        </authorList>
    </citation>
    <scope>NUCLEOTIDE SEQUENCE</scope>
</reference>
<feature type="domain" description="Protein kinase" evidence="8">
    <location>
        <begin position="9"/>
        <end position="253"/>
    </location>
</feature>
<comment type="similarity">
    <text evidence="5">Belongs to the protein kinase superfamily. Ser/Thr protein kinase family. GCN2 subfamily.</text>
</comment>
<evidence type="ECO:0000256" key="2">
    <source>
        <dbReference type="ARBA" id="ARBA00022741"/>
    </source>
</evidence>
<dbReference type="Gene3D" id="3.30.200.20">
    <property type="entry name" value="Phosphorylase Kinase, domain 1"/>
    <property type="match status" value="1"/>
</dbReference>
<keyword evidence="7" id="KW-0723">Serine/threonine-protein kinase</keyword>
<evidence type="ECO:0000256" key="5">
    <source>
        <dbReference type="ARBA" id="ARBA00037982"/>
    </source>
</evidence>
<dbReference type="InterPro" id="IPR017441">
    <property type="entry name" value="Protein_kinase_ATP_BS"/>
</dbReference>
<evidence type="ECO:0000259" key="8">
    <source>
        <dbReference type="PROSITE" id="PS50011"/>
    </source>
</evidence>
<dbReference type="OMA" id="KISTYHE"/>
<dbReference type="PANTHER" id="PTHR11042:SF91">
    <property type="entry name" value="EUKARYOTIC TRANSLATION INITIATION FACTOR 2-ALPHA KINASE"/>
    <property type="match status" value="1"/>
</dbReference>
<dbReference type="GO" id="GO:0005524">
    <property type="term" value="F:ATP binding"/>
    <property type="evidence" value="ECO:0007669"/>
    <property type="project" value="UniProtKB-UniRule"/>
</dbReference>
<evidence type="ECO:0000256" key="1">
    <source>
        <dbReference type="ARBA" id="ARBA00022679"/>
    </source>
</evidence>
<dbReference type="SMART" id="SM00220">
    <property type="entry name" value="S_TKc"/>
    <property type="match status" value="1"/>
</dbReference>
<reference evidence="9" key="3">
    <citation type="submission" date="2025-09" db="UniProtKB">
        <authorList>
            <consortium name="Ensembl"/>
        </authorList>
    </citation>
    <scope>IDENTIFICATION</scope>
</reference>
<keyword evidence="1" id="KW-0808">Transferase</keyword>
<evidence type="ECO:0000256" key="7">
    <source>
        <dbReference type="RuleBase" id="RU000304"/>
    </source>
</evidence>
<dbReference type="Proteomes" id="UP000265080">
    <property type="component" value="Chromosome 20"/>
</dbReference>
<evidence type="ECO:0000313" key="10">
    <source>
        <dbReference type="Proteomes" id="UP000265080"/>
    </source>
</evidence>
<dbReference type="SUPFAM" id="SSF56112">
    <property type="entry name" value="Protein kinase-like (PK-like)"/>
    <property type="match status" value="1"/>
</dbReference>
<keyword evidence="2 6" id="KW-0547">Nucleotide-binding</keyword>
<keyword evidence="3" id="KW-0418">Kinase</keyword>
<dbReference type="PROSITE" id="PS00107">
    <property type="entry name" value="PROTEIN_KINASE_ATP"/>
    <property type="match status" value="1"/>
</dbReference>
<dbReference type="GO" id="GO:0005634">
    <property type="term" value="C:nucleus"/>
    <property type="evidence" value="ECO:0007669"/>
    <property type="project" value="TreeGrafter"/>
</dbReference>
<evidence type="ECO:0000256" key="3">
    <source>
        <dbReference type="ARBA" id="ARBA00022777"/>
    </source>
</evidence>
<reference evidence="9" key="2">
    <citation type="submission" date="2025-08" db="UniProtKB">
        <authorList>
            <consortium name="Ensembl"/>
        </authorList>
    </citation>
    <scope>IDENTIFICATION</scope>
</reference>
<name>A0A3P8UEJ1_AMPPE</name>